<accession>A0A0E0HEP6</accession>
<feature type="compositionally biased region" description="Low complexity" evidence="1">
    <location>
        <begin position="103"/>
        <end position="112"/>
    </location>
</feature>
<name>A0A0E0HEP6_ORYNI</name>
<proteinExistence type="predicted"/>
<dbReference type="HOGENOM" id="CLU_1828434_0_0_1"/>
<sequence length="141" mass="15159">MRASEGTRKKRRSVALREAMAGLPEVQSWCLPPLLRFALSATARSHAAFALRRSAPLAAAPSHDASAGRRSAPLAATRCYSTVAERRKERREQSYSPAQLRLAATTTPAAAASPVARNPLPPHPMPPSVSSPPVDRSTREK</sequence>
<keyword evidence="3" id="KW-1185">Reference proteome</keyword>
<reference evidence="2" key="1">
    <citation type="submission" date="2015-04" db="UniProtKB">
        <authorList>
            <consortium name="EnsemblPlants"/>
        </authorList>
    </citation>
    <scope>IDENTIFICATION</scope>
    <source>
        <strain evidence="2">SL10</strain>
    </source>
</reference>
<feature type="compositionally biased region" description="Basic and acidic residues" evidence="1">
    <location>
        <begin position="84"/>
        <end position="93"/>
    </location>
</feature>
<dbReference type="AlphaFoldDB" id="A0A0E0HEP6"/>
<organism evidence="2">
    <name type="scientific">Oryza nivara</name>
    <name type="common">Indian wild rice</name>
    <name type="synonym">Oryza sativa f. spontanea</name>
    <dbReference type="NCBI Taxonomy" id="4536"/>
    <lineage>
        <taxon>Eukaryota</taxon>
        <taxon>Viridiplantae</taxon>
        <taxon>Streptophyta</taxon>
        <taxon>Embryophyta</taxon>
        <taxon>Tracheophyta</taxon>
        <taxon>Spermatophyta</taxon>
        <taxon>Magnoliopsida</taxon>
        <taxon>Liliopsida</taxon>
        <taxon>Poales</taxon>
        <taxon>Poaceae</taxon>
        <taxon>BOP clade</taxon>
        <taxon>Oryzoideae</taxon>
        <taxon>Oryzeae</taxon>
        <taxon>Oryzinae</taxon>
        <taxon>Oryza</taxon>
    </lineage>
</organism>
<evidence type="ECO:0000256" key="1">
    <source>
        <dbReference type="SAM" id="MobiDB-lite"/>
    </source>
</evidence>
<feature type="region of interest" description="Disordered" evidence="1">
    <location>
        <begin position="82"/>
        <end position="141"/>
    </location>
</feature>
<dbReference type="Proteomes" id="UP000006591">
    <property type="component" value="Chromosome 5"/>
</dbReference>
<dbReference type="Gramene" id="ONIVA05G17820.1">
    <property type="protein sequence ID" value="ONIVA05G17820.1"/>
    <property type="gene ID" value="ONIVA05G17820"/>
</dbReference>
<evidence type="ECO:0000313" key="2">
    <source>
        <dbReference type="EnsemblPlants" id="ONIVA05G17820.1"/>
    </source>
</evidence>
<reference evidence="2" key="2">
    <citation type="submission" date="2018-04" db="EMBL/GenBank/DDBJ databases">
        <title>OnivRS2 (Oryza nivara Reference Sequence Version 2).</title>
        <authorList>
            <person name="Zhang J."/>
            <person name="Kudrna D."/>
            <person name="Lee S."/>
            <person name="Talag J."/>
            <person name="Rajasekar S."/>
            <person name="Welchert J."/>
            <person name="Hsing Y.-I."/>
            <person name="Wing R.A."/>
        </authorList>
    </citation>
    <scope>NUCLEOTIDE SEQUENCE [LARGE SCALE GENOMIC DNA]</scope>
    <source>
        <strain evidence="2">SL10</strain>
    </source>
</reference>
<protein>
    <submittedName>
        <fullName evidence="2">Uncharacterized protein</fullName>
    </submittedName>
</protein>
<dbReference type="EnsemblPlants" id="ONIVA05G17820.1">
    <property type="protein sequence ID" value="ONIVA05G17820.1"/>
    <property type="gene ID" value="ONIVA05G17820"/>
</dbReference>
<evidence type="ECO:0000313" key="3">
    <source>
        <dbReference type="Proteomes" id="UP000006591"/>
    </source>
</evidence>
<feature type="compositionally biased region" description="Pro residues" evidence="1">
    <location>
        <begin position="119"/>
        <end position="130"/>
    </location>
</feature>